<sequence length="127" mass="14541">MSARQVAGRPQPPNFYAKEKEKEDECHLWGVDYEPPRENESDTQTKNRRLRLTRAIKQRKNPAAHAAKLADRRFGRECKRCSDPAGHEAFKEDEAARLRSRRSQTPTPSKRPRSDSDGKLPRVSTSG</sequence>
<feature type="region of interest" description="Disordered" evidence="1">
    <location>
        <begin position="1"/>
        <end position="22"/>
    </location>
</feature>
<dbReference type="Proteomes" id="UP000266841">
    <property type="component" value="Unassembled WGS sequence"/>
</dbReference>
<dbReference type="AlphaFoldDB" id="K0SFF1"/>
<name>K0SFF1_THAOC</name>
<gene>
    <name evidence="2" type="ORF">THAOC_22601</name>
</gene>
<keyword evidence="3" id="KW-1185">Reference proteome</keyword>
<evidence type="ECO:0000256" key="1">
    <source>
        <dbReference type="SAM" id="MobiDB-lite"/>
    </source>
</evidence>
<organism evidence="2 3">
    <name type="scientific">Thalassiosira oceanica</name>
    <name type="common">Marine diatom</name>
    <dbReference type="NCBI Taxonomy" id="159749"/>
    <lineage>
        <taxon>Eukaryota</taxon>
        <taxon>Sar</taxon>
        <taxon>Stramenopiles</taxon>
        <taxon>Ochrophyta</taxon>
        <taxon>Bacillariophyta</taxon>
        <taxon>Coscinodiscophyceae</taxon>
        <taxon>Thalassiosirophycidae</taxon>
        <taxon>Thalassiosirales</taxon>
        <taxon>Thalassiosiraceae</taxon>
        <taxon>Thalassiosira</taxon>
    </lineage>
</organism>
<feature type="region of interest" description="Disordered" evidence="1">
    <location>
        <begin position="29"/>
        <end position="48"/>
    </location>
</feature>
<proteinExistence type="predicted"/>
<accession>K0SFF1</accession>
<dbReference type="EMBL" id="AGNL01028447">
    <property type="protein sequence ID" value="EJK57362.1"/>
    <property type="molecule type" value="Genomic_DNA"/>
</dbReference>
<feature type="region of interest" description="Disordered" evidence="1">
    <location>
        <begin position="79"/>
        <end position="127"/>
    </location>
</feature>
<evidence type="ECO:0000313" key="2">
    <source>
        <dbReference type="EMBL" id="EJK57362.1"/>
    </source>
</evidence>
<feature type="compositionally biased region" description="Basic and acidic residues" evidence="1">
    <location>
        <begin position="79"/>
        <end position="97"/>
    </location>
</feature>
<feature type="compositionally biased region" description="Basic and acidic residues" evidence="1">
    <location>
        <begin position="34"/>
        <end position="45"/>
    </location>
</feature>
<reference evidence="2 3" key="1">
    <citation type="journal article" date="2012" name="Genome Biol.">
        <title>Genome and low-iron response of an oceanic diatom adapted to chronic iron limitation.</title>
        <authorList>
            <person name="Lommer M."/>
            <person name="Specht M."/>
            <person name="Roy A.S."/>
            <person name="Kraemer L."/>
            <person name="Andreson R."/>
            <person name="Gutowska M.A."/>
            <person name="Wolf J."/>
            <person name="Bergner S.V."/>
            <person name="Schilhabel M.B."/>
            <person name="Klostermeier U.C."/>
            <person name="Beiko R.G."/>
            <person name="Rosenstiel P."/>
            <person name="Hippler M."/>
            <person name="Laroche J."/>
        </authorList>
    </citation>
    <scope>NUCLEOTIDE SEQUENCE [LARGE SCALE GENOMIC DNA]</scope>
    <source>
        <strain evidence="2 3">CCMP1005</strain>
    </source>
</reference>
<protein>
    <submittedName>
        <fullName evidence="2">Uncharacterized protein</fullName>
    </submittedName>
</protein>
<comment type="caution">
    <text evidence="2">The sequence shown here is derived from an EMBL/GenBank/DDBJ whole genome shotgun (WGS) entry which is preliminary data.</text>
</comment>
<evidence type="ECO:0000313" key="3">
    <source>
        <dbReference type="Proteomes" id="UP000266841"/>
    </source>
</evidence>